<feature type="signal peptide" evidence="1">
    <location>
        <begin position="1"/>
        <end position="21"/>
    </location>
</feature>
<evidence type="ECO:0008006" key="4">
    <source>
        <dbReference type="Google" id="ProtNLM"/>
    </source>
</evidence>
<protein>
    <recommendedName>
        <fullName evidence="4">Outer membrane protein beta-barrel domain-containing protein</fullName>
    </recommendedName>
</protein>
<name>A0A5D4HB15_9SPHI</name>
<evidence type="ECO:0000313" key="2">
    <source>
        <dbReference type="EMBL" id="TYR37393.1"/>
    </source>
</evidence>
<feature type="chain" id="PRO_5023127528" description="Outer membrane protein beta-barrel domain-containing protein" evidence="1">
    <location>
        <begin position="22"/>
        <end position="189"/>
    </location>
</feature>
<accession>A0A5D4HB15</accession>
<comment type="caution">
    <text evidence="2">The sequence shown here is derived from an EMBL/GenBank/DDBJ whole genome shotgun (WGS) entry which is preliminary data.</text>
</comment>
<dbReference type="RefSeq" id="WP_148918134.1">
    <property type="nucleotide sequence ID" value="NZ_VTAV01000002.1"/>
</dbReference>
<organism evidence="2 3">
    <name type="scientific">Sphingobacterium phlebotomi</name>
    <dbReference type="NCBI Taxonomy" id="2605433"/>
    <lineage>
        <taxon>Bacteria</taxon>
        <taxon>Pseudomonadati</taxon>
        <taxon>Bacteroidota</taxon>
        <taxon>Sphingobacteriia</taxon>
        <taxon>Sphingobacteriales</taxon>
        <taxon>Sphingobacteriaceae</taxon>
        <taxon>Sphingobacterium</taxon>
    </lineage>
</organism>
<keyword evidence="3" id="KW-1185">Reference proteome</keyword>
<reference evidence="2 3" key="1">
    <citation type="submission" date="2019-08" db="EMBL/GenBank/DDBJ databases">
        <title>Phlebobacter frassis gen. nov. sp. nov., a new member of family Sphingobacteriaceae isolated from sand fly rearing media.</title>
        <authorList>
            <person name="Kakumanu M.L."/>
            <person name="Marayati B.F."/>
            <person name="Wada-Katsumata A."/>
            <person name="Wasserberg G."/>
            <person name="Schal C."/>
            <person name="Apperson C.S."/>
            <person name="Ponnusamy L."/>
        </authorList>
    </citation>
    <scope>NUCLEOTIDE SEQUENCE [LARGE SCALE GENOMIC DNA]</scope>
    <source>
        <strain evidence="2 3">SSI9</strain>
    </source>
</reference>
<evidence type="ECO:0000256" key="1">
    <source>
        <dbReference type="SAM" id="SignalP"/>
    </source>
</evidence>
<gene>
    <name evidence="2" type="ORF">FXV77_05140</name>
</gene>
<keyword evidence="1" id="KW-0732">Signal</keyword>
<dbReference type="Proteomes" id="UP000322362">
    <property type="component" value="Unassembled WGS sequence"/>
</dbReference>
<sequence>MNRYILTMVVALVALATTSRAQNFPSTPRPHFLDVGVLGGYNLDTKGPVFGGGIGYEYRPYQRWGFVANLNYDFTRSDESSTWHVDIPGVAGNKADYWGQEMYSASLGARHYFGRFFVGASFGLAHERNWVKMDDGVRSAANTRYGFYQHYYAGYQIPLKNNSYLEFVGSASGAGALKTTVAARYKFGF</sequence>
<dbReference type="AlphaFoldDB" id="A0A5D4HB15"/>
<proteinExistence type="predicted"/>
<evidence type="ECO:0000313" key="3">
    <source>
        <dbReference type="Proteomes" id="UP000322362"/>
    </source>
</evidence>
<dbReference type="EMBL" id="VTAV01000002">
    <property type="protein sequence ID" value="TYR37393.1"/>
    <property type="molecule type" value="Genomic_DNA"/>
</dbReference>